<dbReference type="PANTHER" id="PTHR35135">
    <property type="entry name" value="OS05G0517800 PROTEIN"/>
    <property type="match status" value="1"/>
</dbReference>
<dbReference type="PANTHER" id="PTHR35135:SF3">
    <property type="entry name" value="OS05G0517800 PROTEIN"/>
    <property type="match status" value="1"/>
</dbReference>
<evidence type="ECO:0000256" key="2">
    <source>
        <dbReference type="SAM" id="SignalP"/>
    </source>
</evidence>
<name>A0A8T0IYK5_CERPU</name>
<accession>A0A8T0IYK5</accession>
<dbReference type="Proteomes" id="UP000822688">
    <property type="component" value="Chromosome 2"/>
</dbReference>
<feature type="compositionally biased region" description="Polar residues" evidence="1">
    <location>
        <begin position="43"/>
        <end position="52"/>
    </location>
</feature>
<reference evidence="3" key="1">
    <citation type="submission" date="2020-06" db="EMBL/GenBank/DDBJ databases">
        <title>WGS assembly of Ceratodon purpureus strain R40.</title>
        <authorList>
            <person name="Carey S.B."/>
            <person name="Jenkins J."/>
            <person name="Shu S."/>
            <person name="Lovell J.T."/>
            <person name="Sreedasyam A."/>
            <person name="Maumus F."/>
            <person name="Tiley G.P."/>
            <person name="Fernandez-Pozo N."/>
            <person name="Barry K."/>
            <person name="Chen C."/>
            <person name="Wang M."/>
            <person name="Lipzen A."/>
            <person name="Daum C."/>
            <person name="Saski C.A."/>
            <person name="Payton A.C."/>
            <person name="Mcbreen J.C."/>
            <person name="Conrad R.E."/>
            <person name="Kollar L.M."/>
            <person name="Olsson S."/>
            <person name="Huttunen S."/>
            <person name="Landis J.B."/>
            <person name="Wickett N.J."/>
            <person name="Johnson M.G."/>
            <person name="Rensing S.A."/>
            <person name="Grimwood J."/>
            <person name="Schmutz J."/>
            <person name="Mcdaniel S.F."/>
        </authorList>
    </citation>
    <scope>NUCLEOTIDE SEQUENCE</scope>
    <source>
        <strain evidence="3">R40</strain>
    </source>
</reference>
<dbReference type="AlphaFoldDB" id="A0A8T0IYK5"/>
<keyword evidence="2" id="KW-0732">Signal</keyword>
<organism evidence="3 4">
    <name type="scientific">Ceratodon purpureus</name>
    <name type="common">Fire moss</name>
    <name type="synonym">Dicranum purpureum</name>
    <dbReference type="NCBI Taxonomy" id="3225"/>
    <lineage>
        <taxon>Eukaryota</taxon>
        <taxon>Viridiplantae</taxon>
        <taxon>Streptophyta</taxon>
        <taxon>Embryophyta</taxon>
        <taxon>Bryophyta</taxon>
        <taxon>Bryophytina</taxon>
        <taxon>Bryopsida</taxon>
        <taxon>Dicranidae</taxon>
        <taxon>Pseudoditrichales</taxon>
        <taxon>Ditrichaceae</taxon>
        <taxon>Ceratodon</taxon>
    </lineage>
</organism>
<evidence type="ECO:0000256" key="1">
    <source>
        <dbReference type="SAM" id="MobiDB-lite"/>
    </source>
</evidence>
<protein>
    <submittedName>
        <fullName evidence="3">Uncharacterized protein</fullName>
    </submittedName>
</protein>
<keyword evidence="4" id="KW-1185">Reference proteome</keyword>
<evidence type="ECO:0000313" key="4">
    <source>
        <dbReference type="Proteomes" id="UP000822688"/>
    </source>
</evidence>
<comment type="caution">
    <text evidence="3">The sequence shown here is derived from an EMBL/GenBank/DDBJ whole genome shotgun (WGS) entry which is preliminary data.</text>
</comment>
<sequence>MALSNFLLTVAAVGAGFVLLKGDVRRSAVNLRRNLKHVRTWLEQEQASSGSASKGHVKPKEVESGTSEKVPMKEEKH</sequence>
<feature type="region of interest" description="Disordered" evidence="1">
    <location>
        <begin position="43"/>
        <end position="77"/>
    </location>
</feature>
<gene>
    <name evidence="3" type="ORF">KC19_2G213700</name>
</gene>
<proteinExistence type="predicted"/>
<dbReference type="EMBL" id="CM026422">
    <property type="protein sequence ID" value="KAG0588072.1"/>
    <property type="molecule type" value="Genomic_DNA"/>
</dbReference>
<feature type="signal peptide" evidence="2">
    <location>
        <begin position="1"/>
        <end position="15"/>
    </location>
</feature>
<evidence type="ECO:0000313" key="3">
    <source>
        <dbReference type="EMBL" id="KAG0588072.1"/>
    </source>
</evidence>
<feature type="chain" id="PRO_5035725651" evidence="2">
    <location>
        <begin position="16"/>
        <end position="77"/>
    </location>
</feature>